<dbReference type="OrthoDB" id="31371at2157"/>
<protein>
    <submittedName>
        <fullName evidence="4">Molybdopterin molybdenumtransferase fused to periplasmic molybdate-binding domain</fullName>
    </submittedName>
</protein>
<dbReference type="PANTHER" id="PTHR10192">
    <property type="entry name" value="MOLYBDOPTERIN BIOSYNTHESIS PROTEIN"/>
    <property type="match status" value="1"/>
</dbReference>
<dbReference type="InterPro" id="IPR036425">
    <property type="entry name" value="MoaB/Mog-like_dom_sf"/>
</dbReference>
<accession>A0A1Y3GAP0</accession>
<dbReference type="InterPro" id="IPR005111">
    <property type="entry name" value="MoeA_C_domain_IV"/>
</dbReference>
<evidence type="ECO:0000259" key="3">
    <source>
        <dbReference type="SMART" id="SM00852"/>
    </source>
</evidence>
<dbReference type="InterPro" id="IPR036135">
    <property type="entry name" value="MoeA_linker/N_sf"/>
</dbReference>
<dbReference type="PANTHER" id="PTHR10192:SF5">
    <property type="entry name" value="GEPHYRIN"/>
    <property type="match status" value="1"/>
</dbReference>
<dbReference type="InterPro" id="IPR038987">
    <property type="entry name" value="MoeA-like"/>
</dbReference>
<gene>
    <name evidence="4" type="ORF">AMET1_1239</name>
</gene>
<comment type="pathway">
    <text evidence="1">Cofactor biosynthesis; molybdopterin biosynthesis.</text>
</comment>
<dbReference type="AlphaFoldDB" id="A0A1Y3GAP0"/>
<organism evidence="4 5">
    <name type="scientific">Methanonatronarchaeum thermophilum</name>
    <dbReference type="NCBI Taxonomy" id="1927129"/>
    <lineage>
        <taxon>Archaea</taxon>
        <taxon>Methanobacteriati</taxon>
        <taxon>Methanobacteriota</taxon>
        <taxon>Methanonatronarchaeia</taxon>
        <taxon>Methanonatronarchaeales</taxon>
        <taxon>Methanonatronarchaeaceae</taxon>
        <taxon>Methanonatronarchaeum</taxon>
    </lineage>
</organism>
<dbReference type="SUPFAM" id="SSF53218">
    <property type="entry name" value="Molybdenum cofactor biosynthesis proteins"/>
    <property type="match status" value="1"/>
</dbReference>
<dbReference type="Gene3D" id="3.40.190.10">
    <property type="entry name" value="Periplasmic binding protein-like II"/>
    <property type="match status" value="1"/>
</dbReference>
<dbReference type="Gene3D" id="3.90.105.10">
    <property type="entry name" value="Molybdopterin biosynthesis moea protein, domain 2"/>
    <property type="match status" value="1"/>
</dbReference>
<dbReference type="InterPro" id="IPR036688">
    <property type="entry name" value="MoeA_C_domain_IV_sf"/>
</dbReference>
<feature type="domain" description="MoaB/Mog" evidence="3">
    <location>
        <begin position="190"/>
        <end position="325"/>
    </location>
</feature>
<dbReference type="SUPFAM" id="SSF63867">
    <property type="entry name" value="MoeA C-terminal domain-like"/>
    <property type="match status" value="1"/>
</dbReference>
<comment type="caution">
    <text evidence="4">The sequence shown here is derived from an EMBL/GenBank/DDBJ whole genome shotgun (WGS) entry which is preliminary data.</text>
</comment>
<dbReference type="Pfam" id="PF03453">
    <property type="entry name" value="MoeA_N"/>
    <property type="match status" value="1"/>
</dbReference>
<dbReference type="Pfam" id="PF03454">
    <property type="entry name" value="MoeA_C"/>
    <property type="match status" value="1"/>
</dbReference>
<keyword evidence="5" id="KW-1185">Reference proteome</keyword>
<dbReference type="RefSeq" id="WP_086637613.1">
    <property type="nucleotide sequence ID" value="NZ_MRZU01000004.1"/>
</dbReference>
<name>A0A1Y3GAP0_9EURY</name>
<dbReference type="NCBIfam" id="TIGR00177">
    <property type="entry name" value="molyb_syn"/>
    <property type="match status" value="1"/>
</dbReference>
<dbReference type="SUPFAM" id="SSF53850">
    <property type="entry name" value="Periplasmic binding protein-like II"/>
    <property type="match status" value="1"/>
</dbReference>
<evidence type="ECO:0000256" key="1">
    <source>
        <dbReference type="ARBA" id="ARBA00005046"/>
    </source>
</evidence>
<dbReference type="Pfam" id="PF12727">
    <property type="entry name" value="PBP_like"/>
    <property type="match status" value="1"/>
</dbReference>
<dbReference type="SMART" id="SM00852">
    <property type="entry name" value="MoCF_biosynth"/>
    <property type="match status" value="1"/>
</dbReference>
<dbReference type="Gene3D" id="3.40.980.10">
    <property type="entry name" value="MoaB/Mog-like domain"/>
    <property type="match status" value="1"/>
</dbReference>
<dbReference type="SUPFAM" id="SSF63882">
    <property type="entry name" value="MoeA N-terminal region -like"/>
    <property type="match status" value="1"/>
</dbReference>
<evidence type="ECO:0000313" key="5">
    <source>
        <dbReference type="Proteomes" id="UP000195137"/>
    </source>
</evidence>
<dbReference type="GO" id="GO:0005737">
    <property type="term" value="C:cytoplasm"/>
    <property type="evidence" value="ECO:0007669"/>
    <property type="project" value="TreeGrafter"/>
</dbReference>
<sequence>MNKQNKRKQFHNLISIEKARKIIKPHIKTQTQEIPIHQAAGHTTTTNIKSPIDVPPFDRAAMDGYAVKAKDTYGAEEDNPKQLTIKGEIKAGETPKQKIKTGETIEIATGAVMPAGANAVVMIEHTDQQNQKINIRKPVHPEQHVMHAGTDITTGEKIIPKNKTLTPREIGLLSATGHQTIKTKKPPKIAIISTGDEITTPPKKPKPGQIYDINQNTLYSAIKETGAKPQKYGVTPDNKQKIQKTLKKAAKENDIILTTGSTSAGQTDILYKILQNKLLFHGLKIKPGKPTFAAKHNNTLIIGLPGYPTSCLTIYKTLIEPIIHQKTGKTQNQNTITVQTTTKIPSVPGKKHLIPIGITKQKNKHKAYPVYQGSGAIKSLSNSEAIITAQPNEKYIQKGETKKAILHSKHLQIPKLLIMGSHCIGTDILTTNLKQTNKTIHTGSKGGLEMMTQNIPDAIGIHLLNKNQQYNKGYIKKHNIKNAQLIKGYKREQGIITQKNNPHNIKTITDLIDKNITITNRNQGSGTRKLLDQKIKQIAKKRNKTPKQIKNQIKGYNNTPTTHSAVAQAIKNKKTDAGIAIKPYATKHNLHFIKITEEQYDYIIKKTKQTQEIKKTIQSKKFKKQINQTPGLKTTKKTGQKIE</sequence>
<keyword evidence="2" id="KW-0501">Molybdenum cofactor biosynthesis</keyword>
<dbReference type="InterPro" id="IPR005110">
    <property type="entry name" value="MoeA_linker/N"/>
</dbReference>
<dbReference type="Proteomes" id="UP000195137">
    <property type="component" value="Unassembled WGS sequence"/>
</dbReference>
<dbReference type="FunFam" id="2.170.190.11:FF:000001">
    <property type="entry name" value="Molybdopterin molybdenumtransferase"/>
    <property type="match status" value="1"/>
</dbReference>
<dbReference type="Gene3D" id="2.40.340.10">
    <property type="entry name" value="MoeA, C-terminal, domain IV"/>
    <property type="match status" value="1"/>
</dbReference>
<evidence type="ECO:0000313" key="4">
    <source>
        <dbReference type="EMBL" id="OUJ18327.1"/>
    </source>
</evidence>
<dbReference type="GO" id="GO:0061599">
    <property type="term" value="F:molybdopterin molybdotransferase activity"/>
    <property type="evidence" value="ECO:0007669"/>
    <property type="project" value="TreeGrafter"/>
</dbReference>
<proteinExistence type="predicted"/>
<dbReference type="EMBL" id="MRZU01000004">
    <property type="protein sequence ID" value="OUJ18327.1"/>
    <property type="molecule type" value="Genomic_DNA"/>
</dbReference>
<dbReference type="Gene3D" id="2.170.190.11">
    <property type="entry name" value="Molybdopterin biosynthesis moea protein, domain 3"/>
    <property type="match status" value="1"/>
</dbReference>
<evidence type="ECO:0000256" key="2">
    <source>
        <dbReference type="ARBA" id="ARBA00023150"/>
    </source>
</evidence>
<dbReference type="GO" id="GO:0006777">
    <property type="term" value="P:Mo-molybdopterin cofactor biosynthetic process"/>
    <property type="evidence" value="ECO:0007669"/>
    <property type="project" value="UniProtKB-KW"/>
</dbReference>
<dbReference type="UniPathway" id="UPA00344"/>
<dbReference type="NCBIfam" id="NF045515">
    <property type="entry name" value="Glp_gephyrin"/>
    <property type="match status" value="1"/>
</dbReference>
<keyword evidence="4" id="KW-0808">Transferase</keyword>
<dbReference type="InterPro" id="IPR024370">
    <property type="entry name" value="PBP_domain"/>
</dbReference>
<dbReference type="NCBIfam" id="NF011068">
    <property type="entry name" value="PRK14498.1"/>
    <property type="match status" value="1"/>
</dbReference>
<dbReference type="Pfam" id="PF00994">
    <property type="entry name" value="MoCF_biosynth"/>
    <property type="match status" value="1"/>
</dbReference>
<dbReference type="InterPro" id="IPR001453">
    <property type="entry name" value="MoaB/Mog_dom"/>
</dbReference>
<dbReference type="CDD" id="cd00887">
    <property type="entry name" value="MoeA"/>
    <property type="match status" value="1"/>
</dbReference>
<reference evidence="4 5" key="1">
    <citation type="submission" date="2016-12" db="EMBL/GenBank/DDBJ databases">
        <title>Discovery of methanogenic haloarchaea.</title>
        <authorList>
            <person name="Sorokin D.Y."/>
            <person name="Makarova K.S."/>
            <person name="Abbas B."/>
            <person name="Ferrer M."/>
            <person name="Golyshin P.N."/>
        </authorList>
    </citation>
    <scope>NUCLEOTIDE SEQUENCE [LARGE SCALE GENOMIC DNA]</scope>
    <source>
        <strain evidence="4">AMET1</strain>
    </source>
</reference>